<protein>
    <submittedName>
        <fullName evidence="1">Uncharacterized protein</fullName>
    </submittedName>
</protein>
<dbReference type="AlphaFoldDB" id="A0A3A1P332"/>
<evidence type="ECO:0000313" key="2">
    <source>
        <dbReference type="Proteomes" id="UP000265366"/>
    </source>
</evidence>
<comment type="caution">
    <text evidence="1">The sequence shown here is derived from an EMBL/GenBank/DDBJ whole genome shotgun (WGS) entry which is preliminary data.</text>
</comment>
<keyword evidence="2" id="KW-1185">Reference proteome</keyword>
<accession>A0A3A1P332</accession>
<evidence type="ECO:0000313" key="1">
    <source>
        <dbReference type="EMBL" id="RIV84879.1"/>
    </source>
</evidence>
<gene>
    <name evidence="1" type="ORF">D2V17_11465</name>
</gene>
<sequence>MGIPKDPVVTMRQDREAARELVREALGMPDIASDAAATYHLRSVLALLDTEPCKDEKRADNALPGDAIAHAIGVMAAISERAVREESARCVKAIALEMETRGLDIARHDMGAALLLDRWAAIIRDRGSVAEPGPRRDN</sequence>
<dbReference type="Proteomes" id="UP000265366">
    <property type="component" value="Unassembled WGS sequence"/>
</dbReference>
<proteinExistence type="predicted"/>
<reference evidence="1 2" key="1">
    <citation type="submission" date="2018-08" db="EMBL/GenBank/DDBJ databases">
        <title>Erythrobacter zhengii sp.nov., a bacterium isolated from deep-sea sediment.</title>
        <authorList>
            <person name="Fang C."/>
            <person name="Wu Y.-H."/>
            <person name="Sun C."/>
            <person name="Wang H."/>
            <person name="Cheng H."/>
            <person name="Meng F.-X."/>
            <person name="Wang C.-S."/>
            <person name="Xu X.-W."/>
        </authorList>
    </citation>
    <scope>NUCLEOTIDE SEQUENCE [LARGE SCALE GENOMIC DNA]</scope>
    <source>
        <strain evidence="1 2">CCTCC AB 2015396</strain>
    </source>
</reference>
<organism evidence="1 2">
    <name type="scientific">Aurantiacibacter xanthus</name>
    <dbReference type="NCBI Taxonomy" id="1784712"/>
    <lineage>
        <taxon>Bacteria</taxon>
        <taxon>Pseudomonadati</taxon>
        <taxon>Pseudomonadota</taxon>
        <taxon>Alphaproteobacteria</taxon>
        <taxon>Sphingomonadales</taxon>
        <taxon>Erythrobacteraceae</taxon>
        <taxon>Aurantiacibacter</taxon>
    </lineage>
</organism>
<name>A0A3A1P332_9SPHN</name>
<dbReference type="EMBL" id="QXFM01000102">
    <property type="protein sequence ID" value="RIV84879.1"/>
    <property type="molecule type" value="Genomic_DNA"/>
</dbReference>